<dbReference type="InParanoid" id="A0A369JLM3"/>
<evidence type="ECO:0000313" key="3">
    <source>
        <dbReference type="Proteomes" id="UP000076154"/>
    </source>
</evidence>
<reference evidence="2" key="1">
    <citation type="submission" date="2018-04" db="EMBL/GenBank/DDBJ databases">
        <title>Whole genome sequencing of Hypsizygus marmoreus.</title>
        <authorList>
            <person name="Choi I.-G."/>
            <person name="Min B."/>
            <person name="Kim J.-G."/>
            <person name="Kim S."/>
            <person name="Oh Y.-L."/>
            <person name="Kong W.-S."/>
            <person name="Park H."/>
            <person name="Jeong J."/>
            <person name="Song E.-S."/>
        </authorList>
    </citation>
    <scope>NUCLEOTIDE SEQUENCE [LARGE SCALE GENOMIC DNA]</scope>
    <source>
        <strain evidence="2">51987-8</strain>
    </source>
</reference>
<dbReference type="AlphaFoldDB" id="A0A369JLM3"/>
<dbReference type="Proteomes" id="UP000076154">
    <property type="component" value="Unassembled WGS sequence"/>
</dbReference>
<proteinExistence type="predicted"/>
<keyword evidence="3" id="KW-1185">Reference proteome</keyword>
<dbReference type="EMBL" id="LUEZ02000048">
    <property type="protein sequence ID" value="RDB23109.1"/>
    <property type="molecule type" value="Genomic_DNA"/>
</dbReference>
<accession>A0A369JLM3</accession>
<gene>
    <name evidence="2" type="ORF">Hypma_009934</name>
</gene>
<comment type="caution">
    <text evidence="2">The sequence shown here is derived from an EMBL/GenBank/DDBJ whole genome shotgun (WGS) entry which is preliminary data.</text>
</comment>
<organism evidence="2 3">
    <name type="scientific">Hypsizygus marmoreus</name>
    <name type="common">White beech mushroom</name>
    <name type="synonym">Agaricus marmoreus</name>
    <dbReference type="NCBI Taxonomy" id="39966"/>
    <lineage>
        <taxon>Eukaryota</taxon>
        <taxon>Fungi</taxon>
        <taxon>Dikarya</taxon>
        <taxon>Basidiomycota</taxon>
        <taxon>Agaricomycotina</taxon>
        <taxon>Agaricomycetes</taxon>
        <taxon>Agaricomycetidae</taxon>
        <taxon>Agaricales</taxon>
        <taxon>Tricholomatineae</taxon>
        <taxon>Lyophyllaceae</taxon>
        <taxon>Hypsizygus</taxon>
    </lineage>
</organism>
<protein>
    <submittedName>
        <fullName evidence="2">Uncharacterized protein</fullName>
    </submittedName>
</protein>
<name>A0A369JLM3_HYPMA</name>
<feature type="signal peptide" evidence="1">
    <location>
        <begin position="1"/>
        <end position="24"/>
    </location>
</feature>
<evidence type="ECO:0000256" key="1">
    <source>
        <dbReference type="SAM" id="SignalP"/>
    </source>
</evidence>
<keyword evidence="1" id="KW-0732">Signal</keyword>
<feature type="chain" id="PRO_5016851225" evidence="1">
    <location>
        <begin position="25"/>
        <end position="170"/>
    </location>
</feature>
<sequence length="170" mass="18494">MPAMNLMNLLFSALPSLIAGTAFARPNLSISKIKPGMVIMVPLGNLLEDRCAGPLDKPMTRWAQRHPMIVTSVDAAKAIVRVVQISNKLPVTPHVDVRTLAPSLGLTGQIFVGEPCTITLDLTDVFRREGLVGLSVTEAEMRAIQEKIRKNMQPVNPQPKRTGPLIVVGR</sequence>
<evidence type="ECO:0000313" key="2">
    <source>
        <dbReference type="EMBL" id="RDB23109.1"/>
    </source>
</evidence>